<dbReference type="GO" id="GO:0022857">
    <property type="term" value="F:transmembrane transporter activity"/>
    <property type="evidence" value="ECO:0007669"/>
    <property type="project" value="InterPro"/>
</dbReference>
<feature type="transmembrane region" description="Helical" evidence="9">
    <location>
        <begin position="582"/>
        <end position="604"/>
    </location>
</feature>
<feature type="transmembrane region" description="Helical" evidence="9">
    <location>
        <begin position="301"/>
        <end position="323"/>
    </location>
</feature>
<feature type="transmembrane region" description="Helical" evidence="9">
    <location>
        <begin position="610"/>
        <end position="635"/>
    </location>
</feature>
<dbReference type="PROSITE" id="PS50850">
    <property type="entry name" value="MFS"/>
    <property type="match status" value="1"/>
</dbReference>
<evidence type="ECO:0000313" key="12">
    <source>
        <dbReference type="Proteomes" id="UP001172155"/>
    </source>
</evidence>
<feature type="transmembrane region" description="Helical" evidence="9">
    <location>
        <begin position="246"/>
        <end position="264"/>
    </location>
</feature>
<evidence type="ECO:0000259" key="10">
    <source>
        <dbReference type="PROSITE" id="PS50850"/>
    </source>
</evidence>
<organism evidence="11 12">
    <name type="scientific">Schizothecium vesticola</name>
    <dbReference type="NCBI Taxonomy" id="314040"/>
    <lineage>
        <taxon>Eukaryota</taxon>
        <taxon>Fungi</taxon>
        <taxon>Dikarya</taxon>
        <taxon>Ascomycota</taxon>
        <taxon>Pezizomycotina</taxon>
        <taxon>Sordariomycetes</taxon>
        <taxon>Sordariomycetidae</taxon>
        <taxon>Sordariales</taxon>
        <taxon>Schizotheciaceae</taxon>
        <taxon>Schizothecium</taxon>
    </lineage>
</organism>
<feature type="region of interest" description="Disordered" evidence="8">
    <location>
        <begin position="717"/>
        <end position="747"/>
    </location>
</feature>
<keyword evidence="7 9" id="KW-0472">Membrane</keyword>
<evidence type="ECO:0000256" key="9">
    <source>
        <dbReference type="SAM" id="Phobius"/>
    </source>
</evidence>
<dbReference type="AlphaFoldDB" id="A0AA40EK24"/>
<evidence type="ECO:0000256" key="6">
    <source>
        <dbReference type="ARBA" id="ARBA00022989"/>
    </source>
</evidence>
<comment type="subcellular location">
    <subcellularLocation>
        <location evidence="2">Cell membrane</location>
    </subcellularLocation>
    <subcellularLocation>
        <location evidence="1">Membrane</location>
        <topology evidence="1">Multi-pass membrane protein</topology>
    </subcellularLocation>
</comment>
<dbReference type="InterPro" id="IPR036259">
    <property type="entry name" value="MFS_trans_sf"/>
</dbReference>
<keyword evidence="4" id="KW-1003">Cell membrane</keyword>
<dbReference type="Gene3D" id="1.20.1250.20">
    <property type="entry name" value="MFS general substrate transporter like domains"/>
    <property type="match status" value="1"/>
</dbReference>
<protein>
    <submittedName>
        <fullName evidence="11">Major facilitator superfamily domain-containing protein</fullName>
    </submittedName>
</protein>
<feature type="region of interest" description="Disordered" evidence="8">
    <location>
        <begin position="35"/>
        <end position="82"/>
    </location>
</feature>
<feature type="transmembrane region" description="Helical" evidence="9">
    <location>
        <begin position="440"/>
        <end position="459"/>
    </location>
</feature>
<evidence type="ECO:0000256" key="2">
    <source>
        <dbReference type="ARBA" id="ARBA00004236"/>
    </source>
</evidence>
<evidence type="ECO:0000256" key="7">
    <source>
        <dbReference type="ARBA" id="ARBA00023136"/>
    </source>
</evidence>
<comment type="caution">
    <text evidence="11">The sequence shown here is derived from an EMBL/GenBank/DDBJ whole genome shotgun (WGS) entry which is preliminary data.</text>
</comment>
<feature type="transmembrane region" description="Helical" evidence="9">
    <location>
        <begin position="335"/>
        <end position="353"/>
    </location>
</feature>
<evidence type="ECO:0000256" key="8">
    <source>
        <dbReference type="SAM" id="MobiDB-lite"/>
    </source>
</evidence>
<keyword evidence="5 9" id="KW-0812">Transmembrane</keyword>
<dbReference type="InterPro" id="IPR020846">
    <property type="entry name" value="MFS_dom"/>
</dbReference>
<gene>
    <name evidence="11" type="ORF">B0T18DRAFT_216040</name>
</gene>
<evidence type="ECO:0000313" key="11">
    <source>
        <dbReference type="EMBL" id="KAK0740778.1"/>
    </source>
</evidence>
<dbReference type="InterPro" id="IPR011701">
    <property type="entry name" value="MFS"/>
</dbReference>
<evidence type="ECO:0000256" key="1">
    <source>
        <dbReference type="ARBA" id="ARBA00004141"/>
    </source>
</evidence>
<dbReference type="SUPFAM" id="SSF103473">
    <property type="entry name" value="MFS general substrate transporter"/>
    <property type="match status" value="1"/>
</dbReference>
<dbReference type="CDD" id="cd17323">
    <property type="entry name" value="MFS_Tpo1_MDR_like"/>
    <property type="match status" value="1"/>
</dbReference>
<feature type="transmembrane region" description="Helical" evidence="9">
    <location>
        <begin position="479"/>
        <end position="500"/>
    </location>
</feature>
<dbReference type="PANTHER" id="PTHR23502:SF74">
    <property type="entry name" value="MAJOR FACILITATOR SUPERFAMILY (MFS) PROFILE DOMAIN-CONTAINING PROTEIN"/>
    <property type="match status" value="1"/>
</dbReference>
<keyword evidence="6 9" id="KW-1133">Transmembrane helix</keyword>
<dbReference type="FunFam" id="1.20.1250.20:FF:000082">
    <property type="entry name" value="MFS multidrug transporter, putative"/>
    <property type="match status" value="1"/>
</dbReference>
<feature type="transmembrane region" description="Helical" evidence="9">
    <location>
        <begin position="209"/>
        <end position="226"/>
    </location>
</feature>
<sequence>MCFLSTWVVCTTYWKGYCGWQLCLHPALPSLPSWPTMEDDDHGGEQQPRRFPLVPDQQPASVDNPEGHPENEVTLSQPAETEDRTLVEASFNSMDDSRPGTPLETEKEVIPITEATQIRHGRCANCLSKLVFEIDKMDIVENRIDKIVDEKDLATKVTHISIAPLPPKDPIIFEDDDEDGEDSEDEIMAWEDNDYKNPYNWSRLKKNRIALTTMMLIVNSTMGSALPSNALPFIAAEWQVKSEQQMVLPISVYLIGYIMGPLLWAPMSEHFGRRRLTIGTFSFFTIFTLACAVSPTWPTFLVFRLLTGVFASAPIALVPGIIADTQNDPRSRGRKMGLFFATTLMGPLLAPMISGYCSTTIGWRWSFWIGLIYAGVTMVPVCFLPETFGPVLLLRRARAIRKDNPTARIIAPHEMEKRTLKELTTVVLARPIRMILFEPIVNTSCAYLALCYAIFYMSFEAYPLIFQDFYGLSPGQCGLTYLAIGIGCLLSLPIFFAWDNHLLRAQARGTPWTQREEYRRLPLACLGGPLFALSLFWLGWTARAPVPFIVPVLAGIPFGIGFMCIFQALLNYLTDAYEIFAASANAAASFSRSLLATLLPLATAPLFRRLGIAGACSLLAGLAVLMCAVPFVLVWQGRRIRASSGFCTALRERKEEMARRVEAQRRRRSVRASKAGTVKATGAGAGGPPRLPALGLEGEKGIGMGLVGVGGQQVGDEAGSWSGLGTPMTKEVAVGGEKVSGEGSEGE</sequence>
<dbReference type="GO" id="GO:0005886">
    <property type="term" value="C:plasma membrane"/>
    <property type="evidence" value="ECO:0007669"/>
    <property type="project" value="UniProtKB-SubCell"/>
</dbReference>
<feature type="domain" description="Major facilitator superfamily (MFS) profile" evidence="10">
    <location>
        <begin position="208"/>
        <end position="638"/>
    </location>
</feature>
<evidence type="ECO:0000256" key="4">
    <source>
        <dbReference type="ARBA" id="ARBA00022475"/>
    </source>
</evidence>
<feature type="region of interest" description="Disordered" evidence="8">
    <location>
        <begin position="663"/>
        <end position="694"/>
    </location>
</feature>
<name>A0AA40EK24_9PEZI</name>
<dbReference type="Proteomes" id="UP001172155">
    <property type="component" value="Unassembled WGS sequence"/>
</dbReference>
<dbReference type="PANTHER" id="PTHR23502">
    <property type="entry name" value="MAJOR FACILITATOR SUPERFAMILY"/>
    <property type="match status" value="1"/>
</dbReference>
<proteinExistence type="inferred from homology"/>
<dbReference type="EMBL" id="JAUKUD010000006">
    <property type="protein sequence ID" value="KAK0740778.1"/>
    <property type="molecule type" value="Genomic_DNA"/>
</dbReference>
<accession>A0AA40EK24</accession>
<evidence type="ECO:0000256" key="3">
    <source>
        <dbReference type="ARBA" id="ARBA00008335"/>
    </source>
</evidence>
<feature type="transmembrane region" description="Helical" evidence="9">
    <location>
        <begin position="365"/>
        <end position="394"/>
    </location>
</feature>
<feature type="transmembrane region" description="Helical" evidence="9">
    <location>
        <begin position="276"/>
        <end position="295"/>
    </location>
</feature>
<reference evidence="11" key="1">
    <citation type="submission" date="2023-06" db="EMBL/GenBank/DDBJ databases">
        <title>Genome-scale phylogeny and comparative genomics of the fungal order Sordariales.</title>
        <authorList>
            <consortium name="Lawrence Berkeley National Laboratory"/>
            <person name="Hensen N."/>
            <person name="Bonometti L."/>
            <person name="Westerberg I."/>
            <person name="Brannstrom I.O."/>
            <person name="Guillou S."/>
            <person name="Cros-Aarteil S."/>
            <person name="Calhoun S."/>
            <person name="Haridas S."/>
            <person name="Kuo A."/>
            <person name="Mondo S."/>
            <person name="Pangilinan J."/>
            <person name="Riley R."/>
            <person name="LaButti K."/>
            <person name="Andreopoulos B."/>
            <person name="Lipzen A."/>
            <person name="Chen C."/>
            <person name="Yanf M."/>
            <person name="Daum C."/>
            <person name="Ng V."/>
            <person name="Clum A."/>
            <person name="Steindorff A."/>
            <person name="Ohm R."/>
            <person name="Martin F."/>
            <person name="Silar P."/>
            <person name="Natvig D."/>
            <person name="Lalanne C."/>
            <person name="Gautier V."/>
            <person name="Ament-velasquez S.L."/>
            <person name="Kruys A."/>
            <person name="Hutchinson M.I."/>
            <person name="Powell A.J."/>
            <person name="Barry K."/>
            <person name="Miller A.N."/>
            <person name="Grigoriev I.V."/>
            <person name="Debuchy R."/>
            <person name="Gladieux P."/>
            <person name="Thoren M.H."/>
            <person name="Johannesson H."/>
        </authorList>
    </citation>
    <scope>NUCLEOTIDE SEQUENCE</scope>
    <source>
        <strain evidence="11">SMH3187-1</strain>
    </source>
</reference>
<feature type="transmembrane region" description="Helical" evidence="9">
    <location>
        <begin position="546"/>
        <end position="570"/>
    </location>
</feature>
<evidence type="ECO:0000256" key="5">
    <source>
        <dbReference type="ARBA" id="ARBA00022692"/>
    </source>
</evidence>
<feature type="transmembrane region" description="Helical" evidence="9">
    <location>
        <begin position="521"/>
        <end position="540"/>
    </location>
</feature>
<dbReference type="Pfam" id="PF07690">
    <property type="entry name" value="MFS_1"/>
    <property type="match status" value="1"/>
</dbReference>
<keyword evidence="12" id="KW-1185">Reference proteome</keyword>
<comment type="similarity">
    <text evidence="3">Belongs to the major facilitator superfamily.</text>
</comment>